<keyword evidence="3 6" id="KW-0812">Transmembrane</keyword>
<keyword evidence="4 6" id="KW-1133">Transmembrane helix</keyword>
<evidence type="ECO:0000256" key="1">
    <source>
        <dbReference type="ARBA" id="ARBA00004651"/>
    </source>
</evidence>
<feature type="transmembrane region" description="Helical" evidence="6">
    <location>
        <begin position="41"/>
        <end position="61"/>
    </location>
</feature>
<name>A0A4R2CFP2_SHIGR</name>
<feature type="transmembrane region" description="Helical" evidence="6">
    <location>
        <begin position="146"/>
        <end position="170"/>
    </location>
</feature>
<dbReference type="PANTHER" id="PTHR30086:SF20">
    <property type="entry name" value="ARGININE EXPORTER PROTEIN ARGO-RELATED"/>
    <property type="match status" value="1"/>
</dbReference>
<evidence type="ECO:0000256" key="5">
    <source>
        <dbReference type="ARBA" id="ARBA00023136"/>
    </source>
</evidence>
<evidence type="ECO:0000256" key="6">
    <source>
        <dbReference type="SAM" id="Phobius"/>
    </source>
</evidence>
<evidence type="ECO:0000313" key="8">
    <source>
        <dbReference type="Proteomes" id="UP000295351"/>
    </source>
</evidence>
<sequence length="200" mass="20858">MDWTWLLAASGFAFAMAGTPGPNNTMVTASGANYGFYRTLPVAIGMGAGVAVIIFIVAALGSSIIAAPRLQMVLKWLGIAYLLWLAWRIANAAPAASAAKGGRQRPFGFFEGALLQLVNPKLWVMVAGAVATYGKDAAGDLAVPTAFAVIFGGATLASTLAWTGIGVGAARFLTRERSLRRFNRAMALLLVLSLVPAVLD</sequence>
<dbReference type="Proteomes" id="UP000295351">
    <property type="component" value="Unassembled WGS sequence"/>
</dbReference>
<evidence type="ECO:0000313" key="7">
    <source>
        <dbReference type="EMBL" id="TCN38532.1"/>
    </source>
</evidence>
<dbReference type="GO" id="GO:0015171">
    <property type="term" value="F:amino acid transmembrane transporter activity"/>
    <property type="evidence" value="ECO:0007669"/>
    <property type="project" value="TreeGrafter"/>
</dbReference>
<comment type="subcellular location">
    <subcellularLocation>
        <location evidence="1">Cell membrane</location>
        <topology evidence="1">Multi-pass membrane protein</topology>
    </subcellularLocation>
</comment>
<protein>
    <submittedName>
        <fullName evidence="7">Threonine/homoserine/homoserine lactone efflux protein</fullName>
    </submittedName>
</protein>
<keyword evidence="2" id="KW-1003">Cell membrane</keyword>
<dbReference type="Pfam" id="PF01810">
    <property type="entry name" value="LysE"/>
    <property type="match status" value="1"/>
</dbReference>
<dbReference type="GO" id="GO:0005886">
    <property type="term" value="C:plasma membrane"/>
    <property type="evidence" value="ECO:0007669"/>
    <property type="project" value="UniProtKB-SubCell"/>
</dbReference>
<reference evidence="7 8" key="1">
    <citation type="submission" date="2019-03" db="EMBL/GenBank/DDBJ databases">
        <title>Genomic Encyclopedia of Type Strains, Phase IV (KMG-IV): sequencing the most valuable type-strain genomes for metagenomic binning, comparative biology and taxonomic classification.</title>
        <authorList>
            <person name="Goeker M."/>
        </authorList>
    </citation>
    <scope>NUCLEOTIDE SEQUENCE [LARGE SCALE GENOMIC DNA]</scope>
    <source>
        <strain evidence="7 8">DSM 18401</strain>
    </source>
</reference>
<gene>
    <name evidence="7" type="ORF">EV665_11944</name>
</gene>
<accession>A0A4R2CFP2</accession>
<dbReference type="GO" id="GO:0033228">
    <property type="term" value="P:cysteine export across plasma membrane"/>
    <property type="evidence" value="ECO:0007669"/>
    <property type="project" value="TreeGrafter"/>
</dbReference>
<dbReference type="InterPro" id="IPR001123">
    <property type="entry name" value="LeuE-type"/>
</dbReference>
<comment type="caution">
    <text evidence="7">The sequence shown here is derived from an EMBL/GenBank/DDBJ whole genome shotgun (WGS) entry which is preliminary data.</text>
</comment>
<feature type="transmembrane region" description="Helical" evidence="6">
    <location>
        <begin position="73"/>
        <end position="90"/>
    </location>
</feature>
<dbReference type="PANTHER" id="PTHR30086">
    <property type="entry name" value="ARGININE EXPORTER PROTEIN ARGO"/>
    <property type="match status" value="1"/>
</dbReference>
<evidence type="ECO:0000256" key="2">
    <source>
        <dbReference type="ARBA" id="ARBA00022475"/>
    </source>
</evidence>
<keyword evidence="8" id="KW-1185">Reference proteome</keyword>
<evidence type="ECO:0000256" key="4">
    <source>
        <dbReference type="ARBA" id="ARBA00022989"/>
    </source>
</evidence>
<dbReference type="RefSeq" id="WP_162853144.1">
    <property type="nucleotide sequence ID" value="NZ_BAABEI010000012.1"/>
</dbReference>
<dbReference type="AlphaFoldDB" id="A0A4R2CFP2"/>
<evidence type="ECO:0000256" key="3">
    <source>
        <dbReference type="ARBA" id="ARBA00022692"/>
    </source>
</evidence>
<dbReference type="EMBL" id="SLVX01000019">
    <property type="protein sequence ID" value="TCN38532.1"/>
    <property type="molecule type" value="Genomic_DNA"/>
</dbReference>
<keyword evidence="5 6" id="KW-0472">Membrane</keyword>
<organism evidence="7 8">
    <name type="scientific">Shinella granuli</name>
    <dbReference type="NCBI Taxonomy" id="323621"/>
    <lineage>
        <taxon>Bacteria</taxon>
        <taxon>Pseudomonadati</taxon>
        <taxon>Pseudomonadota</taxon>
        <taxon>Alphaproteobacteria</taxon>
        <taxon>Hyphomicrobiales</taxon>
        <taxon>Rhizobiaceae</taxon>
        <taxon>Shinella</taxon>
    </lineage>
</organism>
<proteinExistence type="predicted"/>
<feature type="transmembrane region" description="Helical" evidence="6">
    <location>
        <begin position="182"/>
        <end position="199"/>
    </location>
</feature>